<accession>A0ABC8KA34</accession>
<dbReference type="Gene3D" id="1.10.3210.10">
    <property type="entry name" value="Hypothetical protein af1432"/>
    <property type="match status" value="1"/>
</dbReference>
<evidence type="ECO:0000256" key="1">
    <source>
        <dbReference type="ARBA" id="ARBA00022801"/>
    </source>
</evidence>
<dbReference type="PANTHER" id="PTHR11845">
    <property type="entry name" value="5'-DEOXYNUCLEOTIDASE HDDC2"/>
    <property type="match status" value="1"/>
</dbReference>
<dbReference type="GO" id="GO:0016787">
    <property type="term" value="F:hydrolase activity"/>
    <property type="evidence" value="ECO:0007669"/>
    <property type="project" value="UniProtKB-KW"/>
</dbReference>
<feature type="compositionally biased region" description="Polar residues" evidence="2">
    <location>
        <begin position="1"/>
        <end position="11"/>
    </location>
</feature>
<dbReference type="EMBL" id="CAKOAT010167378">
    <property type="protein sequence ID" value="CAH8350802.1"/>
    <property type="molecule type" value="Genomic_DNA"/>
</dbReference>
<proteinExistence type="predicted"/>
<dbReference type="PANTHER" id="PTHR11845:SF13">
    <property type="entry name" value="5'-DEOXYNUCLEOTIDASE HDDC2"/>
    <property type="match status" value="1"/>
</dbReference>
<dbReference type="Proteomes" id="UP001642260">
    <property type="component" value="Unassembled WGS sequence"/>
</dbReference>
<dbReference type="AlphaFoldDB" id="A0ABC8KA34"/>
<feature type="region of interest" description="Disordered" evidence="2">
    <location>
        <begin position="1"/>
        <end position="27"/>
    </location>
</feature>
<evidence type="ECO:0000313" key="3">
    <source>
        <dbReference type="EMBL" id="CAH8350802.1"/>
    </source>
</evidence>
<evidence type="ECO:0000313" key="4">
    <source>
        <dbReference type="Proteomes" id="UP001642260"/>
    </source>
</evidence>
<comment type="caution">
    <text evidence="3">The sequence shown here is derived from an EMBL/GenBank/DDBJ whole genome shotgun (WGS) entry which is preliminary data.</text>
</comment>
<sequence length="91" mass="9745">MASDSPLSQLTGGDGYVSGSPSSPTSSAIDFLSLCSRLKNQSIVLCGSLDSLTDGETKRDVKNQESIADHMYWMDLMALISSDIPCVNRNN</sequence>
<keyword evidence="1" id="KW-0378">Hydrolase</keyword>
<dbReference type="InterPro" id="IPR039356">
    <property type="entry name" value="YfbR/HDDC2"/>
</dbReference>
<protein>
    <submittedName>
        <fullName evidence="3">Uncharacterized protein</fullName>
    </submittedName>
</protein>
<name>A0ABC8KA34_ERUVS</name>
<gene>
    <name evidence="3" type="ORF">ERUC_LOCUS18105</name>
</gene>
<feature type="compositionally biased region" description="Low complexity" evidence="2">
    <location>
        <begin position="18"/>
        <end position="27"/>
    </location>
</feature>
<organism evidence="3 4">
    <name type="scientific">Eruca vesicaria subsp. sativa</name>
    <name type="common">Garden rocket</name>
    <name type="synonym">Eruca sativa</name>
    <dbReference type="NCBI Taxonomy" id="29727"/>
    <lineage>
        <taxon>Eukaryota</taxon>
        <taxon>Viridiplantae</taxon>
        <taxon>Streptophyta</taxon>
        <taxon>Embryophyta</taxon>
        <taxon>Tracheophyta</taxon>
        <taxon>Spermatophyta</taxon>
        <taxon>Magnoliopsida</taxon>
        <taxon>eudicotyledons</taxon>
        <taxon>Gunneridae</taxon>
        <taxon>Pentapetalae</taxon>
        <taxon>rosids</taxon>
        <taxon>malvids</taxon>
        <taxon>Brassicales</taxon>
        <taxon>Brassicaceae</taxon>
        <taxon>Brassiceae</taxon>
        <taxon>Eruca</taxon>
    </lineage>
</organism>
<keyword evidence="4" id="KW-1185">Reference proteome</keyword>
<reference evidence="3 4" key="1">
    <citation type="submission" date="2022-03" db="EMBL/GenBank/DDBJ databases">
        <authorList>
            <person name="Macdonald S."/>
            <person name="Ahmed S."/>
            <person name="Newling K."/>
        </authorList>
    </citation>
    <scope>NUCLEOTIDE SEQUENCE [LARGE SCALE GENOMIC DNA]</scope>
</reference>
<evidence type="ECO:0000256" key="2">
    <source>
        <dbReference type="SAM" id="MobiDB-lite"/>
    </source>
</evidence>